<organism evidence="2 3">
    <name type="scientific">Parazoarcus communis SWub3 = DSM 12120</name>
    <dbReference type="NCBI Taxonomy" id="1121029"/>
    <lineage>
        <taxon>Bacteria</taxon>
        <taxon>Pseudomonadati</taxon>
        <taxon>Pseudomonadota</taxon>
        <taxon>Betaproteobacteria</taxon>
        <taxon>Rhodocyclales</taxon>
        <taxon>Zoogloeaceae</taxon>
        <taxon>Parazoarcus</taxon>
    </lineage>
</organism>
<dbReference type="PANTHER" id="PTHR30092">
    <property type="entry name" value="INNER MEMBRANE PROTEIN CRED"/>
    <property type="match status" value="1"/>
</dbReference>
<dbReference type="AlphaFoldDB" id="A0A323V048"/>
<dbReference type="InterPro" id="IPR010364">
    <property type="entry name" value="Uncharacterised_IM_CreD"/>
</dbReference>
<dbReference type="EMBL" id="QKOE01000002">
    <property type="protein sequence ID" value="PZA17851.1"/>
    <property type="molecule type" value="Genomic_DNA"/>
</dbReference>
<gene>
    <name evidence="2" type="ORF">DNK49_04855</name>
</gene>
<dbReference type="NCBIfam" id="NF008712">
    <property type="entry name" value="PRK11715.1-1"/>
    <property type="match status" value="1"/>
</dbReference>
<feature type="transmembrane region" description="Helical" evidence="1">
    <location>
        <begin position="329"/>
        <end position="348"/>
    </location>
</feature>
<dbReference type="PIRSF" id="PIRSF004548">
    <property type="entry name" value="CreD"/>
    <property type="match status" value="1"/>
</dbReference>
<reference evidence="2 3" key="1">
    <citation type="submission" date="2018-06" db="EMBL/GenBank/DDBJ databases">
        <title>Azoarcus communis strain SWub3 genome.</title>
        <authorList>
            <person name="Zorraquino Salvo V."/>
            <person name="Toubiana D."/>
            <person name="Blumwald E."/>
        </authorList>
    </citation>
    <scope>NUCLEOTIDE SEQUENCE [LARGE SCALE GENOMIC DNA]</scope>
    <source>
        <strain evidence="2 3">SWub3</strain>
    </source>
</reference>
<keyword evidence="1" id="KW-0812">Transmembrane</keyword>
<accession>A0A323V048</accession>
<dbReference type="OrthoDB" id="9791851at2"/>
<proteinExistence type="predicted"/>
<keyword evidence="1" id="KW-0472">Membrane</keyword>
<keyword evidence="3" id="KW-1185">Reference proteome</keyword>
<feature type="transmembrane region" description="Helical" evidence="1">
    <location>
        <begin position="299"/>
        <end position="317"/>
    </location>
</feature>
<evidence type="ECO:0000313" key="2">
    <source>
        <dbReference type="EMBL" id="PZA17851.1"/>
    </source>
</evidence>
<dbReference type="Proteomes" id="UP000248259">
    <property type="component" value="Unassembled WGS sequence"/>
</dbReference>
<dbReference type="GO" id="GO:0005886">
    <property type="term" value="C:plasma membrane"/>
    <property type="evidence" value="ECO:0007669"/>
    <property type="project" value="TreeGrafter"/>
</dbReference>
<dbReference type="Pfam" id="PF06123">
    <property type="entry name" value="CreD"/>
    <property type="match status" value="1"/>
</dbReference>
<comment type="caution">
    <text evidence="2">The sequence shown here is derived from an EMBL/GenBank/DDBJ whole genome shotgun (WGS) entry which is preliminary data.</text>
</comment>
<evidence type="ECO:0000256" key="1">
    <source>
        <dbReference type="SAM" id="Phobius"/>
    </source>
</evidence>
<feature type="transmembrane region" description="Helical" evidence="1">
    <location>
        <begin position="383"/>
        <end position="400"/>
    </location>
</feature>
<dbReference type="PANTHER" id="PTHR30092:SF0">
    <property type="entry name" value="INNER MEMBRANE PROTEIN CRED"/>
    <property type="match status" value="1"/>
</dbReference>
<feature type="transmembrane region" description="Helical" evidence="1">
    <location>
        <begin position="354"/>
        <end position="376"/>
    </location>
</feature>
<keyword evidence="1" id="KW-1133">Transmembrane helix</keyword>
<name>A0A323V048_9RHOO</name>
<sequence>MQRRLFLKVAAIGLLSMLLLIPLWMIEAQIAARGARQADVVRDIAESAAAEQTLIGPVLVVRYRERVKVRDKEVSGREAERHEVLTRSLVLPPQVLGIDGDARVETRSRGLYRASLYHLALDLRGRVSVPARLGLGDEREILSAQAILVLGVSDLRGVANDPEVTVNGRSLRFTTGNAGAFAGPGLQLALGDIDPAGGAAFEFALPLSLTGSARLAIAPVGESTTVALRSAWPHPSFQGRFLPVERKVGADGFEARWQVSHLARDFGRALAASDAQPRPETLAVSFIEPVNVYLQAERAVKYGVLFVVLTFAAFFIVEVLRRRPIHPLQYLLVGLALAVFFLLLVALSEHLSFALAYAISATACVLLIGGYLAAALGARRHGLAFGAGLAVLYGVLYGVLLSEDNALLMGSLLLFGALGVTMLTTRRIDWYRLGGTGGEDADEGYEVMR</sequence>
<protein>
    <submittedName>
        <fullName evidence="2">Cell envelope integrity protein CreD</fullName>
    </submittedName>
</protein>
<dbReference type="RefSeq" id="WP_110523194.1">
    <property type="nucleotide sequence ID" value="NZ_QKOE01000002.1"/>
</dbReference>
<evidence type="ECO:0000313" key="3">
    <source>
        <dbReference type="Proteomes" id="UP000248259"/>
    </source>
</evidence>
<feature type="transmembrane region" description="Helical" evidence="1">
    <location>
        <begin position="406"/>
        <end position="424"/>
    </location>
</feature>